<feature type="signal peptide" evidence="1">
    <location>
        <begin position="1"/>
        <end position="24"/>
    </location>
</feature>
<proteinExistence type="predicted"/>
<gene>
    <name evidence="3" type="primary">LOC106012372</name>
</gene>
<accession>A0ABM1VWR9</accession>
<keyword evidence="2" id="KW-1185">Reference proteome</keyword>
<keyword evidence="1" id="KW-0732">Signal</keyword>
<dbReference type="RefSeq" id="XP_035826861.1">
    <property type="nucleotide sequence ID" value="XM_035970968.1"/>
</dbReference>
<evidence type="ECO:0000313" key="3">
    <source>
        <dbReference type="RefSeq" id="XP_035826861.1"/>
    </source>
</evidence>
<name>A0ABM1VWR9_APLCA</name>
<feature type="chain" id="PRO_5045470374" evidence="1">
    <location>
        <begin position="25"/>
        <end position="140"/>
    </location>
</feature>
<organism evidence="2 3">
    <name type="scientific">Aplysia californica</name>
    <name type="common">California sea hare</name>
    <dbReference type="NCBI Taxonomy" id="6500"/>
    <lineage>
        <taxon>Eukaryota</taxon>
        <taxon>Metazoa</taxon>
        <taxon>Spiralia</taxon>
        <taxon>Lophotrochozoa</taxon>
        <taxon>Mollusca</taxon>
        <taxon>Gastropoda</taxon>
        <taxon>Heterobranchia</taxon>
        <taxon>Euthyneura</taxon>
        <taxon>Tectipleura</taxon>
        <taxon>Aplysiida</taxon>
        <taxon>Aplysioidea</taxon>
        <taxon>Aplysiidae</taxon>
        <taxon>Aplysia</taxon>
    </lineage>
</organism>
<protein>
    <submittedName>
        <fullName evidence="3">Uncharacterized protein LOC106012372</fullName>
    </submittedName>
</protein>
<evidence type="ECO:0000256" key="1">
    <source>
        <dbReference type="SAM" id="SignalP"/>
    </source>
</evidence>
<dbReference type="GeneID" id="106012372"/>
<reference evidence="3" key="1">
    <citation type="submission" date="2025-08" db="UniProtKB">
        <authorList>
            <consortium name="RefSeq"/>
        </authorList>
    </citation>
    <scope>IDENTIFICATION</scope>
</reference>
<evidence type="ECO:0000313" key="2">
    <source>
        <dbReference type="Proteomes" id="UP000694888"/>
    </source>
</evidence>
<sequence length="140" mass="14691">MESKCTHLVFAVVCLILCVGDSSQQQRGSFAYPRPVAQPQYRPSLPSFPNRYPPASSGSNLCMGSRSPTYQFCVSRPFCKGHVISGKVCDYGAICCQLPFIAQRPSFPQAAADGSLTTTQAATTTAAATTAAAAAATTTT</sequence>
<dbReference type="Proteomes" id="UP000694888">
    <property type="component" value="Unplaced"/>
</dbReference>